<dbReference type="EMBL" id="MT142144">
    <property type="protein sequence ID" value="QJA75163.1"/>
    <property type="molecule type" value="Genomic_DNA"/>
</dbReference>
<evidence type="ECO:0000313" key="2">
    <source>
        <dbReference type="EMBL" id="QJA75163.1"/>
    </source>
</evidence>
<reference evidence="2" key="1">
    <citation type="submission" date="2020-03" db="EMBL/GenBank/DDBJ databases">
        <title>The deep terrestrial virosphere.</title>
        <authorList>
            <person name="Holmfeldt K."/>
            <person name="Nilsson E."/>
            <person name="Simone D."/>
            <person name="Lopez-Fernandez M."/>
            <person name="Wu X."/>
            <person name="de Brujin I."/>
            <person name="Lundin D."/>
            <person name="Andersson A."/>
            <person name="Bertilsson S."/>
            <person name="Dopson M."/>
        </authorList>
    </citation>
    <scope>NUCLEOTIDE SEQUENCE</scope>
    <source>
        <strain evidence="2">MM415A01863</strain>
    </source>
</reference>
<accession>A0A6M3JYK0</accession>
<organism evidence="2">
    <name type="scientific">viral metagenome</name>
    <dbReference type="NCBI Taxonomy" id="1070528"/>
    <lineage>
        <taxon>unclassified sequences</taxon>
        <taxon>metagenomes</taxon>
        <taxon>organismal metagenomes</taxon>
    </lineage>
</organism>
<name>A0A6M3JYK0_9ZZZZ</name>
<sequence length="393" mass="45434">MKKRKFQDKDYDGNRFFSMSKIDDDFIVELEDLVDIEMIRVGKFNHKIYGDLDITEEMLEAMKDNFENNVVGREISFDWNHKAEDASGWLKELKIEDGVLIGTTELTERGKKSIEKKSFGYFSTEYSDDYVDPETGESHGPTILGGALTNRPFISKLKKIEFSLEDSDVSLYRLEKEEKRMKIEDKDKVVRTPAKKDEDLTLEDLKEKSVALEKENEELKKKLEKIPKDGDTKELQDFIIEQKKHMDEMKKELEDLKKDNVSLQDKHKQSDERAHVIEIERKCDKLLSDDHHHPSVVSVAKQIMLSAKNDDKVIKFEETIGEGENEKKVNIELSIMDAVVKILESIPKTQRANYDEKTVIGSNDVSLTEEEETKLQEGAIKKAFAKKKLHAVK</sequence>
<keyword evidence="1" id="KW-0175">Coiled coil</keyword>
<dbReference type="Pfam" id="PF10123">
    <property type="entry name" value="Mu-like_Pro"/>
    <property type="match status" value="1"/>
</dbReference>
<feature type="coiled-coil region" evidence="1">
    <location>
        <begin position="195"/>
        <end position="273"/>
    </location>
</feature>
<gene>
    <name evidence="2" type="ORF">MM415A01863_0011</name>
</gene>
<evidence type="ECO:0000256" key="1">
    <source>
        <dbReference type="SAM" id="Coils"/>
    </source>
</evidence>
<dbReference type="InterPro" id="IPR012106">
    <property type="entry name" value="Phage_Mu_Gp1"/>
</dbReference>
<dbReference type="AlphaFoldDB" id="A0A6M3JYK0"/>
<protein>
    <submittedName>
        <fullName evidence="2">Uncharacterized protein</fullName>
    </submittedName>
</protein>
<proteinExistence type="predicted"/>